<gene>
    <name evidence="2" type="ORF">M9980_09415</name>
</gene>
<keyword evidence="3" id="KW-1185">Reference proteome</keyword>
<protein>
    <recommendedName>
        <fullName evidence="4">Transmembrane protein</fullName>
    </recommendedName>
</protein>
<keyword evidence="1" id="KW-0812">Transmembrane</keyword>
<dbReference type="Proteomes" id="UP001055580">
    <property type="component" value="Chromosome"/>
</dbReference>
<keyword evidence="1" id="KW-1133">Transmembrane helix</keyword>
<evidence type="ECO:0000256" key="1">
    <source>
        <dbReference type="SAM" id="Phobius"/>
    </source>
</evidence>
<evidence type="ECO:0000313" key="3">
    <source>
        <dbReference type="Proteomes" id="UP001055580"/>
    </source>
</evidence>
<dbReference type="RefSeq" id="WP_250749771.1">
    <property type="nucleotide sequence ID" value="NZ_CP098401.1"/>
</dbReference>
<proteinExistence type="predicted"/>
<sequence>MARVALGGILGGIAMWLIGFLFWGTPLSRIALSSLDDASGAALQGALKQHLSAGGAGAYPVPWPGTDVGTTLYGQGPSAMVFYHPGGLPVVDSSALIGGLVLAVVCSLLIGIALYALRERVTTFADRMKVVVWFVLAATLWTEIGQPVFNHMPWTYFVYLWVSDVVALVAAGAVIARWFLPRVLEA</sequence>
<feature type="transmembrane region" description="Helical" evidence="1">
    <location>
        <begin position="156"/>
        <end position="180"/>
    </location>
</feature>
<evidence type="ECO:0000313" key="2">
    <source>
        <dbReference type="EMBL" id="URW74791.1"/>
    </source>
</evidence>
<reference evidence="2" key="1">
    <citation type="submission" date="2022-05" db="EMBL/GenBank/DDBJ databases">
        <title>Sphingomonas sp. strain RMG20 Genome sequencing and assembly.</title>
        <authorList>
            <person name="Kim I."/>
        </authorList>
    </citation>
    <scope>NUCLEOTIDE SEQUENCE</scope>
    <source>
        <strain evidence="2">RMG20</strain>
    </source>
</reference>
<evidence type="ECO:0008006" key="4">
    <source>
        <dbReference type="Google" id="ProtNLM"/>
    </source>
</evidence>
<organism evidence="2 3">
    <name type="scientific">Sphingomonas donggukensis</name>
    <dbReference type="NCBI Taxonomy" id="2949093"/>
    <lineage>
        <taxon>Bacteria</taxon>
        <taxon>Pseudomonadati</taxon>
        <taxon>Pseudomonadota</taxon>
        <taxon>Alphaproteobacteria</taxon>
        <taxon>Sphingomonadales</taxon>
        <taxon>Sphingomonadaceae</taxon>
        <taxon>Sphingomonas</taxon>
    </lineage>
</organism>
<feature type="transmembrane region" description="Helical" evidence="1">
    <location>
        <begin position="130"/>
        <end position="150"/>
    </location>
</feature>
<name>A0ABY4TSV5_9SPHN</name>
<feature type="transmembrane region" description="Helical" evidence="1">
    <location>
        <begin position="5"/>
        <end position="24"/>
    </location>
</feature>
<keyword evidence="1" id="KW-0472">Membrane</keyword>
<feature type="transmembrane region" description="Helical" evidence="1">
    <location>
        <begin position="95"/>
        <end position="118"/>
    </location>
</feature>
<dbReference type="EMBL" id="CP098401">
    <property type="protein sequence ID" value="URW74791.1"/>
    <property type="molecule type" value="Genomic_DNA"/>
</dbReference>
<accession>A0ABY4TSV5</accession>